<comment type="caution">
    <text evidence="1">The sequence shown here is derived from an EMBL/GenBank/DDBJ whole genome shotgun (WGS) entry which is preliminary data.</text>
</comment>
<name>A0A504J3A0_9FLAO</name>
<protein>
    <submittedName>
        <fullName evidence="1">Uncharacterized protein</fullName>
    </submittedName>
</protein>
<evidence type="ECO:0000313" key="1">
    <source>
        <dbReference type="EMBL" id="TPN85426.1"/>
    </source>
</evidence>
<gene>
    <name evidence="1" type="ORF">FHK87_15540</name>
</gene>
<proteinExistence type="predicted"/>
<keyword evidence="2" id="KW-1185">Reference proteome</keyword>
<dbReference type="EMBL" id="VFWZ01000004">
    <property type="protein sequence ID" value="TPN85426.1"/>
    <property type="molecule type" value="Genomic_DNA"/>
</dbReference>
<evidence type="ECO:0000313" key="2">
    <source>
        <dbReference type="Proteomes" id="UP000315540"/>
    </source>
</evidence>
<reference evidence="1 2" key="1">
    <citation type="submission" date="2019-06" db="EMBL/GenBank/DDBJ databases">
        <authorList>
            <person name="Meng X."/>
        </authorList>
    </citation>
    <scope>NUCLEOTIDE SEQUENCE [LARGE SCALE GENOMIC DNA]</scope>
    <source>
        <strain evidence="1 2">M625</strain>
    </source>
</reference>
<organism evidence="1 2">
    <name type="scientific">Aquimarina algicola</name>
    <dbReference type="NCBI Taxonomy" id="2589995"/>
    <lineage>
        <taxon>Bacteria</taxon>
        <taxon>Pseudomonadati</taxon>
        <taxon>Bacteroidota</taxon>
        <taxon>Flavobacteriia</taxon>
        <taxon>Flavobacteriales</taxon>
        <taxon>Flavobacteriaceae</taxon>
        <taxon>Aquimarina</taxon>
    </lineage>
</organism>
<dbReference type="Proteomes" id="UP000315540">
    <property type="component" value="Unassembled WGS sequence"/>
</dbReference>
<dbReference type="RefSeq" id="WP_140594672.1">
    <property type="nucleotide sequence ID" value="NZ_VFWZ01000004.1"/>
</dbReference>
<dbReference type="AlphaFoldDB" id="A0A504J3A0"/>
<accession>A0A504J3A0</accession>
<sequence length="162" mass="18998">MMKINLVIVLFVFIISNSCSQKKQNIIIPLENMDFSGIVATSNNEDKKGFIRYLLVDNPSSDQKELVSILKKYADSIVDENRIGKNFDECNINFYKKTSKTSEFIGTEKDFYQAQHDLGDYDQDYIGSYEMIQCNRDNIEKKWILRIQNPYQEIVIYDYCKP</sequence>